<name>A6J654_RAT</name>
<proteinExistence type="predicted"/>
<organism evidence="1 2">
    <name type="scientific">Rattus norvegicus</name>
    <name type="common">Rat</name>
    <dbReference type="NCBI Taxonomy" id="10116"/>
    <lineage>
        <taxon>Eukaryota</taxon>
        <taxon>Metazoa</taxon>
        <taxon>Chordata</taxon>
        <taxon>Craniata</taxon>
        <taxon>Vertebrata</taxon>
        <taxon>Euteleostomi</taxon>
        <taxon>Mammalia</taxon>
        <taxon>Eutheria</taxon>
        <taxon>Euarchontoglires</taxon>
        <taxon>Glires</taxon>
        <taxon>Rodentia</taxon>
        <taxon>Myomorpha</taxon>
        <taxon>Muroidea</taxon>
        <taxon>Muridae</taxon>
        <taxon>Murinae</taxon>
        <taxon>Rattus</taxon>
    </lineage>
</organism>
<dbReference type="AlphaFoldDB" id="A6J654"/>
<dbReference type="Proteomes" id="UP000234681">
    <property type="component" value="Chromosome 2"/>
</dbReference>
<accession>A6J654</accession>
<evidence type="ECO:0000313" key="1">
    <source>
        <dbReference type="EMBL" id="EDM00735.1"/>
    </source>
</evidence>
<sequence>MTAISPICSKEKLPSSPAVKSPVGRDTLMPTVVLKRTSCKLTCSVIF</sequence>
<reference evidence="1 2" key="1">
    <citation type="submission" date="2005-09" db="EMBL/GenBank/DDBJ databases">
        <authorList>
            <person name="Mural R.J."/>
            <person name="Li P.W."/>
            <person name="Adams M.D."/>
            <person name="Amanatides P.G."/>
            <person name="Baden-Tillson H."/>
            <person name="Barnstead M."/>
            <person name="Chin S.H."/>
            <person name="Dew I."/>
            <person name="Evans C.A."/>
            <person name="Ferriera S."/>
            <person name="Flanigan M."/>
            <person name="Fosler C."/>
            <person name="Glodek A."/>
            <person name="Gu Z."/>
            <person name="Holt R.A."/>
            <person name="Jennings D."/>
            <person name="Kraft C.L."/>
            <person name="Lu F."/>
            <person name="Nguyen T."/>
            <person name="Nusskern D.R."/>
            <person name="Pfannkoch C.M."/>
            <person name="Sitter C."/>
            <person name="Sutton G.G."/>
            <person name="Venter J.C."/>
            <person name="Wang Z."/>
            <person name="Woodage T."/>
            <person name="Zheng X.H."/>
            <person name="Zhong F."/>
        </authorList>
    </citation>
    <scope>NUCLEOTIDE SEQUENCE [LARGE SCALE GENOMIC DNA]</scope>
    <source>
        <strain>BN</strain>
        <strain evidence="2">Sprague-Dawley</strain>
    </source>
</reference>
<gene>
    <name evidence="1" type="ORF">rCG_62570</name>
</gene>
<feature type="non-terminal residue" evidence="1">
    <location>
        <position position="47"/>
    </location>
</feature>
<dbReference type="EMBL" id="CH473976">
    <property type="protein sequence ID" value="EDM00735.1"/>
    <property type="molecule type" value="Genomic_DNA"/>
</dbReference>
<protein>
    <submittedName>
        <fullName evidence="1">RCG62570</fullName>
    </submittedName>
</protein>
<evidence type="ECO:0000313" key="2">
    <source>
        <dbReference type="Proteomes" id="UP000234681"/>
    </source>
</evidence>